<dbReference type="EMBL" id="CP032568">
    <property type="protein sequence ID" value="AYF74594.1"/>
    <property type="molecule type" value="Genomic_DNA"/>
</dbReference>
<evidence type="ECO:0000313" key="1">
    <source>
        <dbReference type="EMBL" id="AYF74594.1"/>
    </source>
</evidence>
<dbReference type="NCBIfam" id="NF040567">
    <property type="entry name" value="SCO2524_fam"/>
    <property type="match status" value="1"/>
</dbReference>
<name>A0A386ZBY0_9NOCA</name>
<sequence length="626" mass="69610">MRIKPREQILGVWRSLLTACYHDGGWLWGGRNGSNSISDAEQLLCLLYPATEIDGFGLERPDEIADDIRAVLEPLGDNGLRIGERVVWLLEQYVDRHTRGAAGTPDELPIFAAGSYLASADGVAPTPEQRALDVVDSYSMSLTLCLAALKFLRGFRGPVAELAVGRRTRLAVELLPRIEALDARINVRLTAAMVGLIRSFVVNTVSPKSEAGRTMLSMLNQTGGPDDAVVHAVQQRLDRVRIRLRNDATLSQIEGVDLDSEDMLFECGWSWAIVRKAAPIDFVDMAIADQAGHAIARPYLHFTVVALDGINDLTSVRTRELDLLNGQQRRLAEALQLRWDLAQRYWAAVARFGSGRWPLEDIPWRTSDGEESDYFSLIVSAVLMQDLLNREANDDDLDRAATIFDELARRGRIIRRFTADDPARTMHTPGVSLRLLGSEELDGPLLLWTVSDYATVLLKRSLQAARLSGTVETRDQLMALAQATMDHLDLRAFRSGPATGLWDDPSRIFGASETQLPSWYLTERVVECMVTAARMYREPPLRSPTSVTRAMELLMEAEHLLNREMLELSQTDVSAGRTALVLAEQRLERARKLIDERPGTAVSLASQALLELDELAYARSDATRSV</sequence>
<dbReference type="KEGG" id="nyu:D7D52_12795"/>
<accession>A0A386ZBY0</accession>
<dbReference type="InterPro" id="IPR049777">
    <property type="entry name" value="SCO2524-like"/>
</dbReference>
<proteinExistence type="predicted"/>
<gene>
    <name evidence="1" type="ORF">D7D52_12795</name>
</gene>
<dbReference type="AlphaFoldDB" id="A0A386ZBY0"/>
<protein>
    <submittedName>
        <fullName evidence="1">Uncharacterized protein</fullName>
    </submittedName>
</protein>
<evidence type="ECO:0000313" key="2">
    <source>
        <dbReference type="Proteomes" id="UP000267164"/>
    </source>
</evidence>
<keyword evidence="2" id="KW-1185">Reference proteome</keyword>
<dbReference type="OrthoDB" id="3311648at2"/>
<reference evidence="1 2" key="1">
    <citation type="submission" date="2018-09" db="EMBL/GenBank/DDBJ databases">
        <title>Nocardia yunnanensis sp. nov., an actinomycete isolated from a soil sample.</title>
        <authorList>
            <person name="Zhang J."/>
        </authorList>
    </citation>
    <scope>NUCLEOTIDE SEQUENCE [LARGE SCALE GENOMIC DNA]</scope>
    <source>
        <strain evidence="1 2">CFHS0054</strain>
    </source>
</reference>
<organism evidence="1 2">
    <name type="scientific">Nocardia yunnanensis</name>
    <dbReference type="NCBI Taxonomy" id="2382165"/>
    <lineage>
        <taxon>Bacteria</taxon>
        <taxon>Bacillati</taxon>
        <taxon>Actinomycetota</taxon>
        <taxon>Actinomycetes</taxon>
        <taxon>Mycobacteriales</taxon>
        <taxon>Nocardiaceae</taxon>
        <taxon>Nocardia</taxon>
    </lineage>
</organism>
<dbReference type="Proteomes" id="UP000267164">
    <property type="component" value="Chromosome"/>
</dbReference>
<dbReference type="RefSeq" id="WP_120736513.1">
    <property type="nucleotide sequence ID" value="NZ_CP032568.1"/>
</dbReference>